<dbReference type="GO" id="GO:0043548">
    <property type="term" value="F:phosphatidylinositol 3-kinase binding"/>
    <property type="evidence" value="ECO:0007669"/>
    <property type="project" value="TreeGrafter"/>
</dbReference>
<accession>T1KEK9</accession>
<dbReference type="GO" id="GO:0045324">
    <property type="term" value="P:late endosome to vacuole transport"/>
    <property type="evidence" value="ECO:0007669"/>
    <property type="project" value="TreeGrafter"/>
</dbReference>
<dbReference type="GO" id="GO:0034272">
    <property type="term" value="C:phosphatidylinositol 3-kinase complex, class III, type II"/>
    <property type="evidence" value="ECO:0007669"/>
    <property type="project" value="TreeGrafter"/>
</dbReference>
<comment type="similarity">
    <text evidence="1">Belongs to the beclin family.</text>
</comment>
<dbReference type="HOGENOM" id="CLU_2515560_0_0_1"/>
<evidence type="ECO:0000256" key="1">
    <source>
        <dbReference type="ARBA" id="ARBA00005965"/>
    </source>
</evidence>
<dbReference type="EnsemblMetazoa" id="tetur107g00030.1">
    <property type="protein sequence ID" value="tetur107g00030.1"/>
    <property type="gene ID" value="tetur107g00030"/>
</dbReference>
<keyword evidence="4" id="KW-1185">Reference proteome</keyword>
<reference evidence="3" key="2">
    <citation type="submission" date="2015-06" db="UniProtKB">
        <authorList>
            <consortium name="EnsemblMetazoa"/>
        </authorList>
    </citation>
    <scope>IDENTIFICATION</scope>
</reference>
<evidence type="ECO:0000313" key="3">
    <source>
        <dbReference type="EnsemblMetazoa" id="tetur107g00030.1"/>
    </source>
</evidence>
<dbReference type="InterPro" id="IPR038274">
    <property type="entry name" value="Atg6/Beclin_C_sf"/>
</dbReference>
<protein>
    <recommendedName>
        <fullName evidence="2">Atg6 BARA domain-containing protein</fullName>
    </recommendedName>
</protein>
<name>T1KEK9_TETUR</name>
<dbReference type="GO" id="GO:0006995">
    <property type="term" value="P:cellular response to nitrogen starvation"/>
    <property type="evidence" value="ECO:0007669"/>
    <property type="project" value="TreeGrafter"/>
</dbReference>
<dbReference type="PANTHER" id="PTHR12768:SF4">
    <property type="entry name" value="BECLIN-1"/>
    <property type="match status" value="1"/>
</dbReference>
<dbReference type="EMBL" id="CAEY01000024">
    <property type="status" value="NOT_ANNOTATED_CDS"/>
    <property type="molecule type" value="Genomic_DNA"/>
</dbReference>
<dbReference type="GO" id="GO:0000407">
    <property type="term" value="C:phagophore assembly site"/>
    <property type="evidence" value="ECO:0007669"/>
    <property type="project" value="TreeGrafter"/>
</dbReference>
<evidence type="ECO:0000259" key="2">
    <source>
        <dbReference type="Pfam" id="PF04111"/>
    </source>
</evidence>
<reference evidence="4" key="1">
    <citation type="submission" date="2011-08" db="EMBL/GenBank/DDBJ databases">
        <authorList>
            <person name="Rombauts S."/>
        </authorList>
    </citation>
    <scope>NUCLEOTIDE SEQUENCE</scope>
    <source>
        <strain evidence="4">London</strain>
    </source>
</reference>
<proteinExistence type="inferred from homology"/>
<sequence length="99" mass="11690">MKLPPVTFILLLYVPSKHIYPVFTIDEGINTKRTHKDALLLVDLVIDPRYEQTFRIQYNSEEEWTKALKYMLTNLKWILTWVARPETSERCDSSVSTTK</sequence>
<dbReference type="InterPro" id="IPR007243">
    <property type="entry name" value="Atg6/Beclin"/>
</dbReference>
<evidence type="ECO:0000313" key="4">
    <source>
        <dbReference type="Proteomes" id="UP000015104"/>
    </source>
</evidence>
<dbReference type="Pfam" id="PF04111">
    <property type="entry name" value="APG6"/>
    <property type="match status" value="1"/>
</dbReference>
<dbReference type="Gene3D" id="1.10.418.40">
    <property type="entry name" value="Autophagy protein 6/Beclin 1"/>
    <property type="match status" value="1"/>
</dbReference>
<dbReference type="GO" id="GO:0034271">
    <property type="term" value="C:phosphatidylinositol 3-kinase complex, class III, type I"/>
    <property type="evidence" value="ECO:0007669"/>
    <property type="project" value="TreeGrafter"/>
</dbReference>
<dbReference type="AlphaFoldDB" id="T1KEK9"/>
<dbReference type="Proteomes" id="UP000015104">
    <property type="component" value="Unassembled WGS sequence"/>
</dbReference>
<dbReference type="PANTHER" id="PTHR12768">
    <property type="entry name" value="BECLIN 1"/>
    <property type="match status" value="1"/>
</dbReference>
<organism evidence="3 4">
    <name type="scientific">Tetranychus urticae</name>
    <name type="common">Two-spotted spider mite</name>
    <dbReference type="NCBI Taxonomy" id="32264"/>
    <lineage>
        <taxon>Eukaryota</taxon>
        <taxon>Metazoa</taxon>
        <taxon>Ecdysozoa</taxon>
        <taxon>Arthropoda</taxon>
        <taxon>Chelicerata</taxon>
        <taxon>Arachnida</taxon>
        <taxon>Acari</taxon>
        <taxon>Acariformes</taxon>
        <taxon>Trombidiformes</taxon>
        <taxon>Prostigmata</taxon>
        <taxon>Eleutherengona</taxon>
        <taxon>Raphignathae</taxon>
        <taxon>Tetranychoidea</taxon>
        <taxon>Tetranychidae</taxon>
        <taxon>Tetranychus</taxon>
    </lineage>
</organism>
<dbReference type="STRING" id="32264.T1KEK9"/>
<dbReference type="GO" id="GO:0000423">
    <property type="term" value="P:mitophagy"/>
    <property type="evidence" value="ECO:0007669"/>
    <property type="project" value="TreeGrafter"/>
</dbReference>
<feature type="domain" description="Atg6 BARA" evidence="2">
    <location>
        <begin position="53"/>
        <end position="83"/>
    </location>
</feature>
<dbReference type="InterPro" id="IPR040455">
    <property type="entry name" value="Atg6_BARA"/>
</dbReference>
<dbReference type="GO" id="GO:0030674">
    <property type="term" value="F:protein-macromolecule adaptor activity"/>
    <property type="evidence" value="ECO:0007669"/>
    <property type="project" value="TreeGrafter"/>
</dbReference>
<dbReference type="GO" id="GO:0000045">
    <property type="term" value="P:autophagosome assembly"/>
    <property type="evidence" value="ECO:0007669"/>
    <property type="project" value="TreeGrafter"/>
</dbReference>